<dbReference type="PROSITE" id="PS50011">
    <property type="entry name" value="PROTEIN_KINASE_DOM"/>
    <property type="match status" value="1"/>
</dbReference>
<dbReference type="RefSeq" id="WP_010900915.1">
    <property type="nucleotide sequence ID" value="NC_002578.1"/>
</dbReference>
<proteinExistence type="predicted"/>
<evidence type="ECO:0000313" key="4">
    <source>
        <dbReference type="Proteomes" id="UP000001024"/>
    </source>
</evidence>
<dbReference type="EMBL" id="AL445064">
    <property type="protein sequence ID" value="CAC11630.1"/>
    <property type="molecule type" value="Genomic_DNA"/>
</dbReference>
<evidence type="ECO:0000313" key="3">
    <source>
        <dbReference type="EMBL" id="CAC11630.1"/>
    </source>
</evidence>
<keyword evidence="1" id="KW-1133">Transmembrane helix</keyword>
<dbReference type="GO" id="GO:0005524">
    <property type="term" value="F:ATP binding"/>
    <property type="evidence" value="ECO:0007669"/>
    <property type="project" value="InterPro"/>
</dbReference>
<dbReference type="SUPFAM" id="SSF56112">
    <property type="entry name" value="Protein kinase-like (PK-like)"/>
    <property type="match status" value="1"/>
</dbReference>
<dbReference type="Proteomes" id="UP000001024">
    <property type="component" value="Chromosome"/>
</dbReference>
<dbReference type="eggNOG" id="arCOG07377">
    <property type="taxonomic scope" value="Archaea"/>
</dbReference>
<dbReference type="EnsemblBacteria" id="CAC11630">
    <property type="protein sequence ID" value="CAC11630"/>
    <property type="gene ID" value="CAC11630"/>
</dbReference>
<reference evidence="3 4" key="1">
    <citation type="journal article" date="2000" name="Nature">
        <title>The genome sequence of the thermoacidophilic scavenger Thermoplasma acidophilum.</title>
        <authorList>
            <person name="Ruepp A."/>
            <person name="Graml W."/>
            <person name="Santos-Martinez M.L."/>
            <person name="Koretke K.K."/>
            <person name="Volker C."/>
            <person name="Mewes H.W."/>
            <person name="Frishman D."/>
            <person name="Stocker S."/>
            <person name="Lupas A.N."/>
            <person name="Baumeister W."/>
        </authorList>
    </citation>
    <scope>NUCLEOTIDE SEQUENCE [LARGE SCALE GENOMIC DNA]</scope>
    <source>
        <strain evidence="4">ATCC 25905 / DSM 1728 / JCM 9062 / NBRC 15155 / AMRC-C165</strain>
    </source>
</reference>
<dbReference type="PaxDb" id="273075-Ta0488"/>
<dbReference type="HOGENOM" id="CLU_055961_0_0_2"/>
<name>Q9HKV5_THEAC</name>
<feature type="transmembrane region" description="Helical" evidence="1">
    <location>
        <begin position="41"/>
        <end position="68"/>
    </location>
</feature>
<dbReference type="InterPro" id="IPR000719">
    <property type="entry name" value="Prot_kinase_dom"/>
</dbReference>
<feature type="transmembrane region" description="Helical" evidence="1">
    <location>
        <begin position="7"/>
        <end position="29"/>
    </location>
</feature>
<keyword evidence="1" id="KW-0812">Transmembrane</keyword>
<dbReference type="AlphaFoldDB" id="Q9HKV5"/>
<keyword evidence="4" id="KW-1185">Reference proteome</keyword>
<evidence type="ECO:0000259" key="2">
    <source>
        <dbReference type="PROSITE" id="PS50011"/>
    </source>
</evidence>
<protein>
    <recommendedName>
        <fullName evidence="2">Protein kinase domain-containing protein</fullName>
    </recommendedName>
</protein>
<dbReference type="InterPro" id="IPR011009">
    <property type="entry name" value="Kinase-like_dom_sf"/>
</dbReference>
<dbReference type="KEGG" id="tac:Ta0488"/>
<organism evidence="3 4">
    <name type="scientific">Thermoplasma acidophilum (strain ATCC 25905 / DSM 1728 / JCM 9062 / NBRC 15155 / AMRC-C165)</name>
    <dbReference type="NCBI Taxonomy" id="273075"/>
    <lineage>
        <taxon>Archaea</taxon>
        <taxon>Methanobacteriati</taxon>
        <taxon>Thermoplasmatota</taxon>
        <taxon>Thermoplasmata</taxon>
        <taxon>Thermoplasmatales</taxon>
        <taxon>Thermoplasmataceae</taxon>
        <taxon>Thermoplasma</taxon>
    </lineage>
</organism>
<dbReference type="InParanoid" id="Q9HKV5"/>
<keyword evidence="1" id="KW-0472">Membrane</keyword>
<dbReference type="Gene3D" id="1.10.510.10">
    <property type="entry name" value="Transferase(Phosphotransferase) domain 1"/>
    <property type="match status" value="1"/>
</dbReference>
<accession>Q9HKV5</accession>
<sequence length="409" mass="46900">MKPQIRIAALFGSVISLFTAVYVFFAYVAPDYTFLVYIKSYLLVIAASTNVIFYLLVIDTAIFAYIFLSYREFAEVKGKTTPDIEEKPEGKTKQQNNEKDRQDLVFREIKKWPSQFDYAQAFQNPSYSLSGDLSGYKIIRNPNVKMAGNTIYSSGNYGIIFKLENGGSYYAIKCFTKGSDLHRRYFEIGRHLQGRNVPCMVRFEYIENGVRTMKDPTTYYPVLKMDWVDGDSLYTFLKKNIDNGKEIRRIAGEFMNMVLDLKRNRMAHGDLSCDNILISNGRVIFVDYDGMYVPALRDMPSNENGHENFQRPDRKPGDFSENMDDFSALVIYTSLYVLSLRPEAWKFNGDDPDALLFRKADFLDPEKSEVFAYIKAMGGKSWRLASMIIKSLKSDGDGSIDLRKAISAR</sequence>
<feature type="domain" description="Protein kinase" evidence="2">
    <location>
        <begin position="146"/>
        <end position="409"/>
    </location>
</feature>
<gene>
    <name evidence="3" type="ordered locus">Ta0488</name>
</gene>
<dbReference type="STRING" id="273075.gene:9571708"/>
<evidence type="ECO:0000256" key="1">
    <source>
        <dbReference type="SAM" id="Phobius"/>
    </source>
</evidence>
<dbReference type="GO" id="GO:0004672">
    <property type="term" value="F:protein kinase activity"/>
    <property type="evidence" value="ECO:0007669"/>
    <property type="project" value="InterPro"/>
</dbReference>